<protein>
    <submittedName>
        <fullName evidence="1">Uncharacterized protein</fullName>
    </submittedName>
</protein>
<evidence type="ECO:0000313" key="1">
    <source>
        <dbReference type="EMBL" id="MBX52410.1"/>
    </source>
</evidence>
<organism evidence="1">
    <name type="scientific">Rhizophora mucronata</name>
    <name type="common">Asiatic mangrove</name>
    <dbReference type="NCBI Taxonomy" id="61149"/>
    <lineage>
        <taxon>Eukaryota</taxon>
        <taxon>Viridiplantae</taxon>
        <taxon>Streptophyta</taxon>
        <taxon>Embryophyta</taxon>
        <taxon>Tracheophyta</taxon>
        <taxon>Spermatophyta</taxon>
        <taxon>Magnoliopsida</taxon>
        <taxon>eudicotyledons</taxon>
        <taxon>Gunneridae</taxon>
        <taxon>Pentapetalae</taxon>
        <taxon>rosids</taxon>
        <taxon>fabids</taxon>
        <taxon>Malpighiales</taxon>
        <taxon>Rhizophoraceae</taxon>
        <taxon>Rhizophora</taxon>
    </lineage>
</organism>
<dbReference type="AlphaFoldDB" id="A0A2P2PCF0"/>
<proteinExistence type="predicted"/>
<accession>A0A2P2PCF0</accession>
<reference evidence="1" key="1">
    <citation type="submission" date="2018-02" db="EMBL/GenBank/DDBJ databases">
        <title>Rhizophora mucronata_Transcriptome.</title>
        <authorList>
            <person name="Meera S.P."/>
            <person name="Sreeshan A."/>
            <person name="Augustine A."/>
        </authorList>
    </citation>
    <scope>NUCLEOTIDE SEQUENCE</scope>
    <source>
        <tissue evidence="1">Leaf</tissue>
    </source>
</reference>
<dbReference type="EMBL" id="GGEC01071926">
    <property type="protein sequence ID" value="MBX52410.1"/>
    <property type="molecule type" value="Transcribed_RNA"/>
</dbReference>
<name>A0A2P2PCF0_RHIMU</name>
<sequence>MQHSSPLDRALVNTSAI</sequence>